<dbReference type="OrthoDB" id="2507795at2759"/>
<dbReference type="EMBL" id="PJQD01000038">
    <property type="protein sequence ID" value="POY73402.1"/>
    <property type="molecule type" value="Genomic_DNA"/>
</dbReference>
<organism evidence="2 3">
    <name type="scientific">Rhodotorula taiwanensis</name>
    <dbReference type="NCBI Taxonomy" id="741276"/>
    <lineage>
        <taxon>Eukaryota</taxon>
        <taxon>Fungi</taxon>
        <taxon>Dikarya</taxon>
        <taxon>Basidiomycota</taxon>
        <taxon>Pucciniomycotina</taxon>
        <taxon>Microbotryomycetes</taxon>
        <taxon>Sporidiobolales</taxon>
        <taxon>Sporidiobolaceae</taxon>
        <taxon>Rhodotorula</taxon>
    </lineage>
</organism>
<feature type="region of interest" description="Disordered" evidence="1">
    <location>
        <begin position="196"/>
        <end position="216"/>
    </location>
</feature>
<proteinExistence type="predicted"/>
<gene>
    <name evidence="2" type="ORF">BMF94_3740</name>
</gene>
<feature type="compositionally biased region" description="Acidic residues" evidence="1">
    <location>
        <begin position="534"/>
        <end position="543"/>
    </location>
</feature>
<comment type="caution">
    <text evidence="2">The sequence shown here is derived from an EMBL/GenBank/DDBJ whole genome shotgun (WGS) entry which is preliminary data.</text>
</comment>
<feature type="region of interest" description="Disordered" evidence="1">
    <location>
        <begin position="565"/>
        <end position="765"/>
    </location>
</feature>
<feature type="compositionally biased region" description="Acidic residues" evidence="1">
    <location>
        <begin position="580"/>
        <end position="608"/>
    </location>
</feature>
<feature type="region of interest" description="Disordered" evidence="1">
    <location>
        <begin position="779"/>
        <end position="844"/>
    </location>
</feature>
<feature type="compositionally biased region" description="Basic and acidic residues" evidence="1">
    <location>
        <begin position="697"/>
        <end position="711"/>
    </location>
</feature>
<feature type="compositionally biased region" description="Basic and acidic residues" evidence="1">
    <location>
        <begin position="359"/>
        <end position="371"/>
    </location>
</feature>
<sequence length="844" mass="87325">MEGAQIVAQSDAEMTIDYDQPLHAVASAAEAGGDAEMGLDVTAPHDGVMTAATATDGLDAVTASLPDYTGEQEAEMRDDGSVPEVDASIVDDSALASIEVMLEDNNAEATMPAEVETTTTEPLADISFTAADEAVMTTTAAAPLDTATMAPLASFDLTADATLAPEAAFTTASEVSLPDETLAVDGPVAAADEITTQDAPVDPAPPLVPTVGDGGAAARDLELPETVTAPEALDRAAEFQEATSADSAPVATEEDPLAGGVPPLFEIASEKLAEQVDEAQAHGRDAEEASSKARPAVDKDPLLQVEIPAEDLTPEASTSAARLAPGVLVTCGGTTYCLFRQLQVANESTFTEDDDEEEGAIKPDADDRSASEEDAPMILDELAQHDLYYQPVERLLETLRSKLPELDGEADELVLDFEDLGITLGEDNVYTRQVSLFDFDRLHLGCQIPGRLHVHVYAQPRFASGFNALAQHIASTYSSDGPGSGAEVEDDETAEEEEEGVADDYDGPDSELPTVAAAEGEGDAPVNVFAAAGGDDDHDGDEEFDLDSALAQLDQDNIIAVVEGAQEDLMTSLPQHEAEEVGEEAEGEEVEGALETNDDAQQEEEDGEYAGPEGTAPEEEQLAGEAPVEEDSWQIVEAEEATGEPVGGALASASDANGHDATPATDGLVSTAELPAGGQPDDVEGQPPVELAAGSEEADKANGTSERKEGTDASAESEADGKPNPLGVQVEHAQTGAAVASDVGNDGTAPEALEASTDIPDATADSADVVIDYDEALDPTSVAEEPETAEITAATSTGACDAPPSPKRSRSFDQVEEVNGADEDSANDAKRPRLAEATEAEVAI</sequence>
<feature type="compositionally biased region" description="Basic and acidic residues" evidence="1">
    <location>
        <begin position="827"/>
        <end position="836"/>
    </location>
</feature>
<evidence type="ECO:0000256" key="1">
    <source>
        <dbReference type="SAM" id="MobiDB-lite"/>
    </source>
</evidence>
<reference evidence="2 3" key="1">
    <citation type="journal article" date="2018" name="Front. Microbiol.">
        <title>Prospects for Fungal Bioremediation of Acidic Radioactive Waste Sites: Characterization and Genome Sequence of Rhodotorula taiwanensis MD1149.</title>
        <authorList>
            <person name="Tkavc R."/>
            <person name="Matrosova V.Y."/>
            <person name="Grichenko O.E."/>
            <person name="Gostincar C."/>
            <person name="Volpe R.P."/>
            <person name="Klimenkova P."/>
            <person name="Gaidamakova E.K."/>
            <person name="Zhou C.E."/>
            <person name="Stewart B.J."/>
            <person name="Lyman M.G."/>
            <person name="Malfatti S.A."/>
            <person name="Rubinfeld B."/>
            <person name="Courtot M."/>
            <person name="Singh J."/>
            <person name="Dalgard C.L."/>
            <person name="Hamilton T."/>
            <person name="Frey K.G."/>
            <person name="Gunde-Cimerman N."/>
            <person name="Dugan L."/>
            <person name="Daly M.J."/>
        </authorList>
    </citation>
    <scope>NUCLEOTIDE SEQUENCE [LARGE SCALE GENOMIC DNA]</scope>
    <source>
        <strain evidence="2 3">MD1149</strain>
    </source>
</reference>
<feature type="compositionally biased region" description="Acidic residues" evidence="1">
    <location>
        <begin position="487"/>
        <end position="509"/>
    </location>
</feature>
<name>A0A2S5B9F0_9BASI</name>
<feature type="region of interest" description="Disordered" evidence="1">
    <location>
        <begin position="477"/>
        <end position="543"/>
    </location>
</feature>
<protein>
    <submittedName>
        <fullName evidence="2">Uncharacterized protein</fullName>
    </submittedName>
</protein>
<accession>A0A2S5B9F0</accession>
<feature type="compositionally biased region" description="Basic and acidic residues" evidence="1">
    <location>
        <begin position="276"/>
        <end position="301"/>
    </location>
</feature>
<feature type="region of interest" description="Disordered" evidence="1">
    <location>
        <begin position="276"/>
        <end position="302"/>
    </location>
</feature>
<feature type="compositionally biased region" description="Acidic residues" evidence="1">
    <location>
        <begin position="814"/>
        <end position="826"/>
    </location>
</feature>
<dbReference type="InterPro" id="IPR018822">
    <property type="entry name" value="UPF0646"/>
</dbReference>
<feature type="region of interest" description="Disordered" evidence="1">
    <location>
        <begin position="348"/>
        <end position="371"/>
    </location>
</feature>
<evidence type="ECO:0000313" key="3">
    <source>
        <dbReference type="Proteomes" id="UP000237144"/>
    </source>
</evidence>
<evidence type="ECO:0000313" key="2">
    <source>
        <dbReference type="EMBL" id="POY73402.1"/>
    </source>
</evidence>
<dbReference type="STRING" id="741276.A0A2S5B9F0"/>
<dbReference type="Pfam" id="PF10336">
    <property type="entry name" value="DUF2420"/>
    <property type="match status" value="1"/>
</dbReference>
<feature type="region of interest" description="Disordered" evidence="1">
    <location>
        <begin position="239"/>
        <end position="260"/>
    </location>
</feature>
<keyword evidence="3" id="KW-1185">Reference proteome</keyword>
<dbReference type="Proteomes" id="UP000237144">
    <property type="component" value="Unassembled WGS sequence"/>
</dbReference>
<feature type="compositionally biased region" description="Acidic residues" evidence="1">
    <location>
        <begin position="616"/>
        <end position="642"/>
    </location>
</feature>
<dbReference type="AlphaFoldDB" id="A0A2S5B9F0"/>